<evidence type="ECO:0000313" key="2">
    <source>
        <dbReference type="Proteomes" id="UP000541470"/>
    </source>
</evidence>
<dbReference type="EMBL" id="JABBGK010000001">
    <property type="protein sequence ID" value="NML74364.1"/>
    <property type="molecule type" value="Genomic_DNA"/>
</dbReference>
<comment type="caution">
    <text evidence="1">The sequence shown here is derived from an EMBL/GenBank/DDBJ whole genome shotgun (WGS) entry which is preliminary data.</text>
</comment>
<dbReference type="Proteomes" id="UP000541470">
    <property type="component" value="Unassembled WGS sequence"/>
</dbReference>
<protein>
    <submittedName>
        <fullName evidence="1">Uncharacterized protein</fullName>
    </submittedName>
</protein>
<sequence>MASIMIIAGLAAGMAASSMPDTLGDAMNPLLVPVQSQDANGQAADAVDCRSAAYRAVEEVGGQLLSVRRSGSECVVTVLIPGNGNERPRKVTMRVSN</sequence>
<dbReference type="RefSeq" id="WP_169589439.1">
    <property type="nucleotide sequence ID" value="NZ_JABBGK010000001.1"/>
</dbReference>
<proteinExistence type="predicted"/>
<gene>
    <name evidence="1" type="ORF">HHL25_09545</name>
</gene>
<organism evidence="1 2">
    <name type="scientific">Rhizobium terricola</name>
    <dbReference type="NCBI Taxonomy" id="2728849"/>
    <lineage>
        <taxon>Bacteria</taxon>
        <taxon>Pseudomonadati</taxon>
        <taxon>Pseudomonadota</taxon>
        <taxon>Alphaproteobacteria</taxon>
        <taxon>Hyphomicrobiales</taxon>
        <taxon>Rhizobiaceae</taxon>
        <taxon>Rhizobium/Agrobacterium group</taxon>
        <taxon>Rhizobium</taxon>
    </lineage>
</organism>
<name>A0A7Y0AVS3_9HYPH</name>
<reference evidence="1 2" key="1">
    <citation type="submission" date="2020-04" db="EMBL/GenBank/DDBJ databases">
        <title>Rhizobium sp. S-51 isolated from soil.</title>
        <authorList>
            <person name="Dahal R.H."/>
        </authorList>
    </citation>
    <scope>NUCLEOTIDE SEQUENCE [LARGE SCALE GENOMIC DNA]</scope>
    <source>
        <strain evidence="1 2">S-51</strain>
    </source>
</reference>
<dbReference type="AlphaFoldDB" id="A0A7Y0AVS3"/>
<accession>A0A7Y0AVS3</accession>
<evidence type="ECO:0000313" key="1">
    <source>
        <dbReference type="EMBL" id="NML74364.1"/>
    </source>
</evidence>
<keyword evidence="2" id="KW-1185">Reference proteome</keyword>